<evidence type="ECO:0000259" key="3">
    <source>
        <dbReference type="PROSITE" id="PS51186"/>
    </source>
</evidence>
<dbReference type="KEGG" id="mhev:MHEL_47000"/>
<dbReference type="AlphaFoldDB" id="A0A7I7TB05"/>
<dbReference type="InterPro" id="IPR050832">
    <property type="entry name" value="Bact_Acetyltransf"/>
</dbReference>
<keyword evidence="5" id="KW-1185">Reference proteome</keyword>
<protein>
    <submittedName>
        <fullName evidence="4">Acetyltransferase</fullName>
    </submittedName>
</protein>
<dbReference type="PANTHER" id="PTHR43877:SF2">
    <property type="entry name" value="AMINOALKYLPHOSPHONATE N-ACETYLTRANSFERASE-RELATED"/>
    <property type="match status" value="1"/>
</dbReference>
<dbReference type="Proteomes" id="UP000467148">
    <property type="component" value="Chromosome"/>
</dbReference>
<evidence type="ECO:0000256" key="2">
    <source>
        <dbReference type="ARBA" id="ARBA00023315"/>
    </source>
</evidence>
<evidence type="ECO:0000313" key="5">
    <source>
        <dbReference type="Proteomes" id="UP000467148"/>
    </source>
</evidence>
<accession>A0A7I7TB05</accession>
<dbReference type="GO" id="GO:0016747">
    <property type="term" value="F:acyltransferase activity, transferring groups other than amino-acyl groups"/>
    <property type="evidence" value="ECO:0007669"/>
    <property type="project" value="InterPro"/>
</dbReference>
<organism evidence="4 5">
    <name type="scientific">Mycolicibacterium helvum</name>
    <dbReference type="NCBI Taxonomy" id="1534349"/>
    <lineage>
        <taxon>Bacteria</taxon>
        <taxon>Bacillati</taxon>
        <taxon>Actinomycetota</taxon>
        <taxon>Actinomycetes</taxon>
        <taxon>Mycobacteriales</taxon>
        <taxon>Mycobacteriaceae</taxon>
        <taxon>Mycolicibacterium</taxon>
    </lineage>
</organism>
<dbReference type="EMBL" id="AP022596">
    <property type="protein sequence ID" value="BBY66457.1"/>
    <property type="molecule type" value="Genomic_DNA"/>
</dbReference>
<gene>
    <name evidence="4" type="ORF">MHEL_47000</name>
</gene>
<evidence type="ECO:0000313" key="4">
    <source>
        <dbReference type="EMBL" id="BBY66457.1"/>
    </source>
</evidence>
<dbReference type="SUPFAM" id="SSF55729">
    <property type="entry name" value="Acyl-CoA N-acyltransferases (Nat)"/>
    <property type="match status" value="1"/>
</dbReference>
<sequence length="152" mass="16787">MSEPSLRRATAADTAAIVALVEGAYEKYTARIGRRPAPMDADYAALIEDANVWVLTCDDRLVGSLVTYTQGSHLLLDSVAVAPDTQGRGYGALLLHRAEDDAHDAGVIEVRLYTNAAMTENLTFYPRHGYVETHRARQDGFDRVFFSKRLGR</sequence>
<dbReference type="InterPro" id="IPR016181">
    <property type="entry name" value="Acyl_CoA_acyltransferase"/>
</dbReference>
<evidence type="ECO:0000256" key="1">
    <source>
        <dbReference type="ARBA" id="ARBA00022679"/>
    </source>
</evidence>
<name>A0A7I7TB05_9MYCO</name>
<dbReference type="CDD" id="cd04301">
    <property type="entry name" value="NAT_SF"/>
    <property type="match status" value="1"/>
</dbReference>
<reference evidence="4 5" key="1">
    <citation type="journal article" date="2019" name="Emerg. Microbes Infect.">
        <title>Comprehensive subspecies identification of 175 nontuberculous mycobacteria species based on 7547 genomic profiles.</title>
        <authorList>
            <person name="Matsumoto Y."/>
            <person name="Kinjo T."/>
            <person name="Motooka D."/>
            <person name="Nabeya D."/>
            <person name="Jung N."/>
            <person name="Uechi K."/>
            <person name="Horii T."/>
            <person name="Iida T."/>
            <person name="Fujita J."/>
            <person name="Nakamura S."/>
        </authorList>
    </citation>
    <scope>NUCLEOTIDE SEQUENCE [LARGE SCALE GENOMIC DNA]</scope>
    <source>
        <strain evidence="4 5">JCM 30396</strain>
    </source>
</reference>
<keyword evidence="1 4" id="KW-0808">Transferase</keyword>
<dbReference type="RefSeq" id="WP_163750380.1">
    <property type="nucleotide sequence ID" value="NZ_AP022596.1"/>
</dbReference>
<proteinExistence type="predicted"/>
<dbReference type="PROSITE" id="PS51186">
    <property type="entry name" value="GNAT"/>
    <property type="match status" value="1"/>
</dbReference>
<dbReference type="Pfam" id="PF13508">
    <property type="entry name" value="Acetyltransf_7"/>
    <property type="match status" value="1"/>
</dbReference>
<dbReference type="Gene3D" id="3.40.630.30">
    <property type="match status" value="1"/>
</dbReference>
<feature type="domain" description="N-acetyltransferase" evidence="3">
    <location>
        <begin position="4"/>
        <end position="151"/>
    </location>
</feature>
<dbReference type="InterPro" id="IPR000182">
    <property type="entry name" value="GNAT_dom"/>
</dbReference>
<keyword evidence="2" id="KW-0012">Acyltransferase</keyword>
<dbReference type="PANTHER" id="PTHR43877">
    <property type="entry name" value="AMINOALKYLPHOSPHONATE N-ACETYLTRANSFERASE-RELATED-RELATED"/>
    <property type="match status" value="1"/>
</dbReference>